<sequence length="477" mass="48933">MTRLISALALLLACPLSASAAVFFVTNTHDSGLGSLRSAIDEANAAGPGAHQVRFDGPFPQDGLVQLGSTLPTLTAAQLTIHGNGYNPRIAGNDTFPLLVAASTLSRLELNGLTLSSGRATDEGGGCLAAHAAGPSSTLVIQNSRFDNCAVVQTSGWARGGAIFWNFGFVTIRDSEISHSFASTQGGTQSDVASGGAITTHGELLVERSRFITNTAIGHVSRGGAVTTTDSAVIRDSFFHDNFAFSTATPGRGQAGAVLIDCVACDAVLERNTFTANFSDWAGAVFVRGNQDINRASLVAHNNTFHGNEGALSAGALYALFVSASLVHNTFHHNLAPADAAGHVYFESAIVENVANNVFAPTAGGKACMGWTIEMPGLDAGNLAADGTCGLLVPGIAANAVLGPVEVDYSPAVPVVRFAAGSPVIDGGDDKGCLAQDVLGNARPIDGNGDGHARCDVGAYEHPLDDTLFADGFEALP</sequence>
<keyword evidence="3" id="KW-1185">Reference proteome</keyword>
<evidence type="ECO:0000313" key="2">
    <source>
        <dbReference type="EMBL" id="TCS99301.1"/>
    </source>
</evidence>
<dbReference type="RefSeq" id="WP_123521938.1">
    <property type="nucleotide sequence ID" value="NZ_JBHLWF010000031.1"/>
</dbReference>
<dbReference type="InterPro" id="IPR059226">
    <property type="entry name" value="Choice_anch_Q_dom"/>
</dbReference>
<dbReference type="InterPro" id="IPR011050">
    <property type="entry name" value="Pectin_lyase_fold/virulence"/>
</dbReference>
<feature type="signal peptide" evidence="1">
    <location>
        <begin position="1"/>
        <end position="20"/>
    </location>
</feature>
<dbReference type="SUPFAM" id="SSF51126">
    <property type="entry name" value="Pectin lyase-like"/>
    <property type="match status" value="1"/>
</dbReference>
<proteinExistence type="predicted"/>
<protein>
    <recommendedName>
        <fullName evidence="4">Outer membrane repeat protein</fullName>
    </recommendedName>
</protein>
<dbReference type="OrthoDB" id="5956938at2"/>
<reference evidence="2 3" key="1">
    <citation type="submission" date="2019-03" db="EMBL/GenBank/DDBJ databases">
        <title>Genomic Encyclopedia of Type Strains, Phase IV (KMG-IV): sequencing the most valuable type-strain genomes for metagenomic binning, comparative biology and taxonomic classification.</title>
        <authorList>
            <person name="Goeker M."/>
        </authorList>
    </citation>
    <scope>NUCLEOTIDE SEQUENCE [LARGE SCALE GENOMIC DNA]</scope>
    <source>
        <strain evidence="2 3">DSM 21944</strain>
    </source>
</reference>
<organism evidence="2 3">
    <name type="scientific">Pseudofulvimonas gallinarii</name>
    <dbReference type="NCBI Taxonomy" id="634155"/>
    <lineage>
        <taxon>Bacteria</taxon>
        <taxon>Pseudomonadati</taxon>
        <taxon>Pseudomonadota</taxon>
        <taxon>Gammaproteobacteria</taxon>
        <taxon>Lysobacterales</taxon>
        <taxon>Rhodanobacteraceae</taxon>
        <taxon>Pseudofulvimonas</taxon>
    </lineage>
</organism>
<keyword evidence="1" id="KW-0732">Signal</keyword>
<evidence type="ECO:0000313" key="3">
    <source>
        <dbReference type="Proteomes" id="UP000294599"/>
    </source>
</evidence>
<dbReference type="AlphaFoldDB" id="A0A4R3LGJ3"/>
<name>A0A4R3LGJ3_9GAMM</name>
<dbReference type="Proteomes" id="UP000294599">
    <property type="component" value="Unassembled WGS sequence"/>
</dbReference>
<dbReference type="NCBIfam" id="NF041518">
    <property type="entry name" value="choice_anch_Q"/>
    <property type="match status" value="1"/>
</dbReference>
<gene>
    <name evidence="2" type="ORF">EDC25_106140</name>
</gene>
<dbReference type="EMBL" id="SMAF01000006">
    <property type="protein sequence ID" value="TCS99301.1"/>
    <property type="molecule type" value="Genomic_DNA"/>
</dbReference>
<evidence type="ECO:0000256" key="1">
    <source>
        <dbReference type="SAM" id="SignalP"/>
    </source>
</evidence>
<accession>A0A4R3LGJ3</accession>
<evidence type="ECO:0008006" key="4">
    <source>
        <dbReference type="Google" id="ProtNLM"/>
    </source>
</evidence>
<comment type="caution">
    <text evidence="2">The sequence shown here is derived from an EMBL/GenBank/DDBJ whole genome shotgun (WGS) entry which is preliminary data.</text>
</comment>
<feature type="chain" id="PRO_5030099291" description="Outer membrane repeat protein" evidence="1">
    <location>
        <begin position="21"/>
        <end position="477"/>
    </location>
</feature>